<accession>A0A437QSG0</accession>
<dbReference type="PANTHER" id="PTHR46401">
    <property type="entry name" value="GLYCOSYLTRANSFERASE WBBK-RELATED"/>
    <property type="match status" value="1"/>
</dbReference>
<dbReference type="RefSeq" id="WP_127698900.1">
    <property type="nucleotide sequence ID" value="NZ_SACS01000009.1"/>
</dbReference>
<sequence>MAKRVLMVGQFPPPVTGEGQMNMLVERMLKAEGLSVAKVDSCIIADVNQVGQFSLSKFWRALQVCLKSILFVFSIDVLYLTPGQTLFGLLRFLPVIMVAALARKQVILHWHGYGILPLFKRYPRIARCYFNQRFINVVLTHDLIQKLAAAGINTSRTVKIANFSELPVQAAVSSIASEQQPVRLKVLFLGGLMAEKGIDLFLQAAASSAAFDFIVCGAGDAEITERVQSLADEGKLTFAGLVQAAQKQHILNEADIFVLQTHYPTEGVPLTILEAMASGCAIVTTQHNGIPETVGEAAFFVEAQSVESLLAALKQLDQQRQQLLALQQLALQQARQFSYSRFKDAMLPLFYLNSSQNPPSNVGENRLDRR</sequence>
<dbReference type="GO" id="GO:0016757">
    <property type="term" value="F:glycosyltransferase activity"/>
    <property type="evidence" value="ECO:0007669"/>
    <property type="project" value="TreeGrafter"/>
</dbReference>
<keyword evidence="1 2" id="KW-0808">Transferase</keyword>
<dbReference type="EMBL" id="SACS01000009">
    <property type="protein sequence ID" value="RVU37458.1"/>
    <property type="molecule type" value="Genomic_DNA"/>
</dbReference>
<comment type="caution">
    <text evidence="2">The sequence shown here is derived from an EMBL/GenBank/DDBJ whole genome shotgun (WGS) entry which is preliminary data.</text>
</comment>
<dbReference type="AlphaFoldDB" id="A0A437QSG0"/>
<protein>
    <submittedName>
        <fullName evidence="2">Glycosyltransferase</fullName>
    </submittedName>
</protein>
<dbReference type="Pfam" id="PF13692">
    <property type="entry name" value="Glyco_trans_1_4"/>
    <property type="match status" value="1"/>
</dbReference>
<dbReference type="Gene3D" id="3.40.50.2000">
    <property type="entry name" value="Glycogen Phosphorylase B"/>
    <property type="match status" value="2"/>
</dbReference>
<dbReference type="PANTHER" id="PTHR46401:SF2">
    <property type="entry name" value="GLYCOSYLTRANSFERASE WBBK-RELATED"/>
    <property type="match status" value="1"/>
</dbReference>
<dbReference type="OrthoDB" id="9775208at2"/>
<name>A0A437QSG0_9GAMM</name>
<keyword evidence="3" id="KW-1185">Reference proteome</keyword>
<evidence type="ECO:0000313" key="3">
    <source>
        <dbReference type="Proteomes" id="UP000283077"/>
    </source>
</evidence>
<dbReference type="GO" id="GO:0009103">
    <property type="term" value="P:lipopolysaccharide biosynthetic process"/>
    <property type="evidence" value="ECO:0007669"/>
    <property type="project" value="TreeGrafter"/>
</dbReference>
<evidence type="ECO:0000256" key="1">
    <source>
        <dbReference type="ARBA" id="ARBA00022679"/>
    </source>
</evidence>
<dbReference type="Proteomes" id="UP000283077">
    <property type="component" value="Unassembled WGS sequence"/>
</dbReference>
<organism evidence="2 3">
    <name type="scientific">Rheinheimera riviphila</name>
    <dbReference type="NCBI Taxonomy" id="1834037"/>
    <lineage>
        <taxon>Bacteria</taxon>
        <taxon>Pseudomonadati</taxon>
        <taxon>Pseudomonadota</taxon>
        <taxon>Gammaproteobacteria</taxon>
        <taxon>Chromatiales</taxon>
        <taxon>Chromatiaceae</taxon>
        <taxon>Rheinheimera</taxon>
    </lineage>
</organism>
<gene>
    <name evidence="2" type="ORF">EOE67_09710</name>
</gene>
<proteinExistence type="predicted"/>
<dbReference type="SUPFAM" id="SSF53756">
    <property type="entry name" value="UDP-Glycosyltransferase/glycogen phosphorylase"/>
    <property type="match status" value="1"/>
</dbReference>
<evidence type="ECO:0000313" key="2">
    <source>
        <dbReference type="EMBL" id="RVU37458.1"/>
    </source>
</evidence>
<reference evidence="2 3" key="1">
    <citation type="submission" date="2019-01" db="EMBL/GenBank/DDBJ databases">
        <authorList>
            <person name="Chen W.-M."/>
        </authorList>
    </citation>
    <scope>NUCLEOTIDE SEQUENCE [LARGE SCALE GENOMIC DNA]</scope>
    <source>
        <strain evidence="2 3">KYPC3</strain>
    </source>
</reference>
<dbReference type="CDD" id="cd03801">
    <property type="entry name" value="GT4_PimA-like"/>
    <property type="match status" value="1"/>
</dbReference>